<evidence type="ECO:0000256" key="5">
    <source>
        <dbReference type="ARBA" id="ARBA00023157"/>
    </source>
</evidence>
<dbReference type="Gene3D" id="2.60.40.10">
    <property type="entry name" value="Immunoglobulins"/>
    <property type="match status" value="1"/>
</dbReference>
<keyword evidence="14" id="KW-1185">Reference proteome</keyword>
<dbReference type="FunFam" id="3.10.100.10:FF:000001">
    <property type="entry name" value="Hyaluronan proteoglycan link protein 1"/>
    <property type="match status" value="1"/>
</dbReference>
<keyword evidence="10" id="KW-0732">Signal</keyword>
<dbReference type="InterPro" id="IPR007110">
    <property type="entry name" value="Ig-like_dom"/>
</dbReference>
<comment type="similarity">
    <text evidence="8">Belongs to the HAPLN family.</text>
</comment>
<dbReference type="EMBL" id="CM014084">
    <property type="protein sequence ID" value="TKS73960.1"/>
    <property type="molecule type" value="Genomic_DNA"/>
</dbReference>
<dbReference type="InterPro" id="IPR000538">
    <property type="entry name" value="Link_dom"/>
</dbReference>
<comment type="subcellular location">
    <subcellularLocation>
        <location evidence="1">Secreted</location>
        <location evidence="1">Extracellular space</location>
        <location evidence="1">Extracellular matrix</location>
    </subcellularLocation>
</comment>
<dbReference type="InterPro" id="IPR050691">
    <property type="entry name" value="Hyaluronan_bind_Proteoglycan"/>
</dbReference>
<protein>
    <submittedName>
        <fullName evidence="13">Hyaluronan and proteoglycan link protein 3</fullName>
    </submittedName>
</protein>
<sequence>MLSLLRPLLVACCLYLLLLLPGGQGRIPAYNNGFHYQDISNGNGNGEIYFNGVRLHVESPEPAVSATRGSSVTLPCHYHYEPELATPRRTRVKWSWLPANSISAPVSPAASARETEVMVAMGNRHRSYGSFRGRVRLRRSAPGDMSLVINELQLNDTGRYRCEVIDGLEDESVTVDLELRGVVFPYHSQEGRYRFNFFEAHQACQDQDATLATFEQLFTAWEEGLDWCNAGWLADGTVQYPITDPREGCGGVDLAPGLRSYGQRHHLLQYDAFCFSGAVKGTVYFLKHPAKLNFKEAVQACASDGSEIAKVGQLYAAWRLMGLDRCDAGWLADGSVRYPITKARANCGPLEPGVRSFGFPPSYQKFGVYCYR</sequence>
<evidence type="ECO:0000256" key="2">
    <source>
        <dbReference type="ARBA" id="ARBA00022525"/>
    </source>
</evidence>
<dbReference type="Pfam" id="PF07686">
    <property type="entry name" value="V-set"/>
    <property type="match status" value="1"/>
</dbReference>
<dbReference type="STRING" id="240159.A0A4U5UIH8"/>
<dbReference type="InterPro" id="IPR003599">
    <property type="entry name" value="Ig_sub"/>
</dbReference>
<evidence type="ECO:0000313" key="14">
    <source>
        <dbReference type="Proteomes" id="UP000298787"/>
    </source>
</evidence>
<dbReference type="PROSITE" id="PS50835">
    <property type="entry name" value="IG_LIKE"/>
    <property type="match status" value="1"/>
</dbReference>
<evidence type="ECO:0000256" key="10">
    <source>
        <dbReference type="SAM" id="SignalP"/>
    </source>
</evidence>
<proteinExistence type="inferred from homology"/>
<dbReference type="GO" id="GO:0010001">
    <property type="term" value="P:glial cell differentiation"/>
    <property type="evidence" value="ECO:0007669"/>
    <property type="project" value="TreeGrafter"/>
</dbReference>
<dbReference type="PROSITE" id="PS01241">
    <property type="entry name" value="LINK_1"/>
    <property type="match status" value="2"/>
</dbReference>
<gene>
    <name evidence="13" type="ORF">D9C73_008041</name>
</gene>
<dbReference type="InterPro" id="IPR036179">
    <property type="entry name" value="Ig-like_dom_sf"/>
</dbReference>
<dbReference type="Gene3D" id="3.10.100.10">
    <property type="entry name" value="Mannose-Binding Protein A, subunit A"/>
    <property type="match status" value="2"/>
</dbReference>
<feature type="domain" description="Link" evidence="12">
    <location>
        <begin position="281"/>
        <end position="372"/>
    </location>
</feature>
<feature type="chain" id="PRO_5020347579" evidence="10">
    <location>
        <begin position="26"/>
        <end position="372"/>
    </location>
</feature>
<keyword evidence="3" id="KW-0272">Extracellular matrix</keyword>
<dbReference type="CDD" id="cd03519">
    <property type="entry name" value="Link_domain_HAPLN_module_2"/>
    <property type="match status" value="1"/>
</dbReference>
<feature type="disulfide bond" evidence="9">
    <location>
        <begin position="326"/>
        <end position="347"/>
    </location>
</feature>
<feature type="disulfide bond" evidence="9">
    <location>
        <begin position="301"/>
        <end position="370"/>
    </location>
</feature>
<dbReference type="PANTHER" id="PTHR22804:SF40">
    <property type="entry name" value="HYALURONAN AND PROTEOGLYCAN LINK PROTEIN 3"/>
    <property type="match status" value="1"/>
</dbReference>
<dbReference type="GO" id="GO:0045202">
    <property type="term" value="C:synapse"/>
    <property type="evidence" value="ECO:0007669"/>
    <property type="project" value="TreeGrafter"/>
</dbReference>
<evidence type="ECO:0000256" key="9">
    <source>
        <dbReference type="PROSITE-ProRule" id="PRU00323"/>
    </source>
</evidence>
<dbReference type="OrthoDB" id="6431884at2759"/>
<keyword evidence="6" id="KW-0373">Hyaluronic acid</keyword>
<dbReference type="SMART" id="SM00445">
    <property type="entry name" value="LINK"/>
    <property type="match status" value="2"/>
</dbReference>
<feature type="signal peptide" evidence="10">
    <location>
        <begin position="1"/>
        <end position="25"/>
    </location>
</feature>
<evidence type="ECO:0000259" key="11">
    <source>
        <dbReference type="PROSITE" id="PS50835"/>
    </source>
</evidence>
<organism evidence="13 14">
    <name type="scientific">Collichthys lucidus</name>
    <name type="common">Big head croaker</name>
    <name type="synonym">Sciaena lucida</name>
    <dbReference type="NCBI Taxonomy" id="240159"/>
    <lineage>
        <taxon>Eukaryota</taxon>
        <taxon>Metazoa</taxon>
        <taxon>Chordata</taxon>
        <taxon>Craniata</taxon>
        <taxon>Vertebrata</taxon>
        <taxon>Euteleostomi</taxon>
        <taxon>Actinopterygii</taxon>
        <taxon>Neopterygii</taxon>
        <taxon>Teleostei</taxon>
        <taxon>Neoteleostei</taxon>
        <taxon>Acanthomorphata</taxon>
        <taxon>Eupercaria</taxon>
        <taxon>Sciaenidae</taxon>
        <taxon>Collichthys</taxon>
    </lineage>
</organism>
<dbReference type="PRINTS" id="PR01265">
    <property type="entry name" value="LINKMODULE"/>
</dbReference>
<dbReference type="SUPFAM" id="SSF56436">
    <property type="entry name" value="C-type lectin-like"/>
    <property type="match status" value="2"/>
</dbReference>
<keyword evidence="4" id="KW-0677">Repeat</keyword>
<keyword evidence="2" id="KW-0964">Secreted</keyword>
<feature type="disulfide bond" evidence="9">
    <location>
        <begin position="228"/>
        <end position="249"/>
    </location>
</feature>
<dbReference type="GO" id="GO:0001501">
    <property type="term" value="P:skeletal system development"/>
    <property type="evidence" value="ECO:0007669"/>
    <property type="project" value="TreeGrafter"/>
</dbReference>
<evidence type="ECO:0000256" key="3">
    <source>
        <dbReference type="ARBA" id="ARBA00022530"/>
    </source>
</evidence>
<dbReference type="GO" id="GO:0005540">
    <property type="term" value="F:hyaluronic acid binding"/>
    <property type="evidence" value="ECO:0007669"/>
    <property type="project" value="UniProtKB-KW"/>
</dbReference>
<evidence type="ECO:0000256" key="6">
    <source>
        <dbReference type="ARBA" id="ARBA00023290"/>
    </source>
</evidence>
<feature type="domain" description="Link" evidence="12">
    <location>
        <begin position="182"/>
        <end position="276"/>
    </location>
</feature>
<dbReference type="AlphaFoldDB" id="A0A4U5UIH8"/>
<dbReference type="SMART" id="SM00409">
    <property type="entry name" value="IG"/>
    <property type="match status" value="1"/>
</dbReference>
<dbReference type="InterPro" id="IPR013783">
    <property type="entry name" value="Ig-like_fold"/>
</dbReference>
<keyword evidence="7" id="KW-0393">Immunoglobulin domain</keyword>
<accession>A0A4U5UIH8</accession>
<dbReference type="FunFam" id="3.10.100.10:FF:000002">
    <property type="entry name" value="Hyaluronan proteoglycan link protein 1"/>
    <property type="match status" value="1"/>
</dbReference>
<evidence type="ECO:0000256" key="4">
    <source>
        <dbReference type="ARBA" id="ARBA00022737"/>
    </source>
</evidence>
<evidence type="ECO:0000313" key="13">
    <source>
        <dbReference type="EMBL" id="TKS73960.1"/>
    </source>
</evidence>
<dbReference type="InterPro" id="IPR016187">
    <property type="entry name" value="CTDL_fold"/>
</dbReference>
<dbReference type="CDD" id="cd03518">
    <property type="entry name" value="Link_domain_HAPLN_module_1"/>
    <property type="match status" value="1"/>
</dbReference>
<dbReference type="Pfam" id="PF00193">
    <property type="entry name" value="Xlink"/>
    <property type="match status" value="2"/>
</dbReference>
<evidence type="ECO:0000256" key="8">
    <source>
        <dbReference type="ARBA" id="ARBA00038272"/>
    </source>
</evidence>
<name>A0A4U5UIH8_COLLU</name>
<dbReference type="Proteomes" id="UP000298787">
    <property type="component" value="Chromosome 7"/>
</dbReference>
<keyword evidence="5 9" id="KW-1015">Disulfide bond</keyword>
<evidence type="ECO:0000256" key="1">
    <source>
        <dbReference type="ARBA" id="ARBA00004498"/>
    </source>
</evidence>
<dbReference type="InterPro" id="IPR016186">
    <property type="entry name" value="C-type_lectin-like/link_sf"/>
</dbReference>
<evidence type="ECO:0000256" key="7">
    <source>
        <dbReference type="ARBA" id="ARBA00023319"/>
    </source>
</evidence>
<dbReference type="InterPro" id="IPR013106">
    <property type="entry name" value="Ig_V-set"/>
</dbReference>
<reference evidence="13 14" key="1">
    <citation type="submission" date="2019-01" db="EMBL/GenBank/DDBJ databases">
        <title>Genome Assembly of Collichthys lucidus.</title>
        <authorList>
            <person name="Cai M."/>
            <person name="Xiao S."/>
        </authorList>
    </citation>
    <scope>NUCLEOTIDE SEQUENCE [LARGE SCALE GENOMIC DNA]</scope>
    <source>
        <strain evidence="13">JT15FE1705JMU</strain>
        <tissue evidence="13">Muscle</tissue>
    </source>
</reference>
<evidence type="ECO:0000259" key="12">
    <source>
        <dbReference type="PROSITE" id="PS50963"/>
    </source>
</evidence>
<comment type="caution">
    <text evidence="9">Lacks conserved residue(s) required for the propagation of feature annotation.</text>
</comment>
<feature type="domain" description="Ig-like" evidence="11">
    <location>
        <begin position="69"/>
        <end position="174"/>
    </location>
</feature>
<dbReference type="SUPFAM" id="SSF48726">
    <property type="entry name" value="Immunoglobulin"/>
    <property type="match status" value="1"/>
</dbReference>
<dbReference type="CDD" id="cd05877">
    <property type="entry name" value="Ig_LP_like"/>
    <property type="match status" value="1"/>
</dbReference>
<dbReference type="GO" id="GO:0007155">
    <property type="term" value="P:cell adhesion"/>
    <property type="evidence" value="ECO:0007669"/>
    <property type="project" value="InterPro"/>
</dbReference>
<dbReference type="PANTHER" id="PTHR22804">
    <property type="entry name" value="AGGRECAN/VERSICAN PROTEOGLYCAN"/>
    <property type="match status" value="1"/>
</dbReference>
<dbReference type="GO" id="GO:0002052">
    <property type="term" value="P:positive regulation of neuroblast proliferation"/>
    <property type="evidence" value="ECO:0007669"/>
    <property type="project" value="TreeGrafter"/>
</dbReference>
<dbReference type="GO" id="GO:0007417">
    <property type="term" value="P:central nervous system development"/>
    <property type="evidence" value="ECO:0007669"/>
    <property type="project" value="TreeGrafter"/>
</dbReference>
<dbReference type="GO" id="GO:0072534">
    <property type="term" value="C:perineuronal net"/>
    <property type="evidence" value="ECO:0007669"/>
    <property type="project" value="TreeGrafter"/>
</dbReference>
<dbReference type="PROSITE" id="PS50963">
    <property type="entry name" value="LINK_2"/>
    <property type="match status" value="2"/>
</dbReference>
<dbReference type="SMART" id="SM00406">
    <property type="entry name" value="IGv"/>
    <property type="match status" value="1"/>
</dbReference>
<dbReference type="GO" id="GO:0005615">
    <property type="term" value="C:extracellular space"/>
    <property type="evidence" value="ECO:0007669"/>
    <property type="project" value="TreeGrafter"/>
</dbReference>